<keyword evidence="7 8" id="KW-0472">Membrane</keyword>
<feature type="transmembrane region" description="Helical" evidence="8">
    <location>
        <begin position="174"/>
        <end position="192"/>
    </location>
</feature>
<evidence type="ECO:0000313" key="10">
    <source>
        <dbReference type="EMBL" id="MCO7545351.1"/>
    </source>
</evidence>
<dbReference type="InterPro" id="IPR004779">
    <property type="entry name" value="CO/AA/NH_transpt"/>
</dbReference>
<comment type="subcellular location">
    <subcellularLocation>
        <location evidence="1">Cell membrane</location>
        <topology evidence="1">Multi-pass membrane protein</topology>
    </subcellularLocation>
</comment>
<evidence type="ECO:0000256" key="8">
    <source>
        <dbReference type="SAM" id="Phobius"/>
    </source>
</evidence>
<dbReference type="Proteomes" id="UP001165292">
    <property type="component" value="Unassembled WGS sequence"/>
</dbReference>
<evidence type="ECO:0000256" key="3">
    <source>
        <dbReference type="ARBA" id="ARBA00022475"/>
    </source>
</evidence>
<reference evidence="10" key="1">
    <citation type="submission" date="2022-06" db="EMBL/GenBank/DDBJ databases">
        <title>Detection of beta-lactamases in bacteria of animal origin.</title>
        <authorList>
            <person name="Mlynarcik P."/>
            <person name="Zdarska V."/>
            <person name="Chudobova H."/>
            <person name="Prochazkova P."/>
            <person name="Hricova K."/>
            <person name="Mezerova K."/>
            <person name="Bardon J."/>
            <person name="Dolejska M."/>
            <person name="Sukkar I."/>
            <person name="Kolar M."/>
        </authorList>
    </citation>
    <scope>NUCLEOTIDE SEQUENCE</scope>
    <source>
        <strain evidence="10">S 300-3</strain>
    </source>
</reference>
<keyword evidence="2" id="KW-0813">Transport</keyword>
<dbReference type="SUPFAM" id="SSF103481">
    <property type="entry name" value="Multidrug resistance efflux transporter EmrE"/>
    <property type="match status" value="2"/>
</dbReference>
<evidence type="ECO:0000256" key="7">
    <source>
        <dbReference type="ARBA" id="ARBA00023136"/>
    </source>
</evidence>
<keyword evidence="3" id="KW-1003">Cell membrane</keyword>
<dbReference type="InterPro" id="IPR037185">
    <property type="entry name" value="EmrE-like"/>
</dbReference>
<dbReference type="NCBIfam" id="TIGR00950">
    <property type="entry name" value="2A78"/>
    <property type="match status" value="1"/>
</dbReference>
<accession>A0AA42BDH0</accession>
<feature type="transmembrane region" description="Helical" evidence="8">
    <location>
        <begin position="260"/>
        <end position="277"/>
    </location>
</feature>
<evidence type="ECO:0000256" key="2">
    <source>
        <dbReference type="ARBA" id="ARBA00022448"/>
    </source>
</evidence>
<evidence type="ECO:0000259" key="9">
    <source>
        <dbReference type="Pfam" id="PF00892"/>
    </source>
</evidence>
<evidence type="ECO:0000313" key="11">
    <source>
        <dbReference type="Proteomes" id="UP001165292"/>
    </source>
</evidence>
<feature type="transmembrane region" description="Helical" evidence="8">
    <location>
        <begin position="79"/>
        <end position="100"/>
    </location>
</feature>
<keyword evidence="6 8" id="KW-1133">Transmembrane helix</keyword>
<feature type="domain" description="EamA" evidence="9">
    <location>
        <begin position="3"/>
        <end position="127"/>
    </location>
</feature>
<name>A0AA42BDH0_9GAMM</name>
<feature type="transmembrane region" description="Helical" evidence="8">
    <location>
        <begin position="204"/>
        <end position="223"/>
    </location>
</feature>
<feature type="transmembrane region" description="Helical" evidence="8">
    <location>
        <begin position="235"/>
        <end position="254"/>
    </location>
</feature>
<gene>
    <name evidence="10" type="ORF">NJF43_11370</name>
</gene>
<feature type="domain" description="EamA" evidence="9">
    <location>
        <begin position="139"/>
        <end position="276"/>
    </location>
</feature>
<evidence type="ECO:0000256" key="6">
    <source>
        <dbReference type="ARBA" id="ARBA00022989"/>
    </source>
</evidence>
<evidence type="ECO:0000256" key="1">
    <source>
        <dbReference type="ARBA" id="ARBA00004651"/>
    </source>
</evidence>
<feature type="transmembrane region" description="Helical" evidence="8">
    <location>
        <begin position="53"/>
        <end position="73"/>
    </location>
</feature>
<evidence type="ECO:0000256" key="5">
    <source>
        <dbReference type="ARBA" id="ARBA00022737"/>
    </source>
</evidence>
<dbReference type="PANTHER" id="PTHR22911">
    <property type="entry name" value="ACYL-MALONYL CONDENSING ENZYME-RELATED"/>
    <property type="match status" value="1"/>
</dbReference>
<organism evidence="10 11">
    <name type="scientific">Stutzerimonas nitrititolerans</name>
    <dbReference type="NCBI Taxonomy" id="2482751"/>
    <lineage>
        <taxon>Bacteria</taxon>
        <taxon>Pseudomonadati</taxon>
        <taxon>Pseudomonadota</taxon>
        <taxon>Gammaproteobacteria</taxon>
        <taxon>Pseudomonadales</taxon>
        <taxon>Pseudomonadaceae</taxon>
        <taxon>Stutzerimonas</taxon>
    </lineage>
</organism>
<dbReference type="RefSeq" id="WP_181094008.1">
    <property type="nucleotide sequence ID" value="NZ_DALYRC010000001.1"/>
</dbReference>
<feature type="transmembrane region" description="Helical" evidence="8">
    <location>
        <begin position="112"/>
        <end position="130"/>
    </location>
</feature>
<keyword evidence="5" id="KW-0677">Repeat</keyword>
<dbReference type="InterPro" id="IPR000620">
    <property type="entry name" value="EamA_dom"/>
</dbReference>
<sequence>MPYLIFVTLLWALSFNLIGVYLAGAVDSYFAVLTRVVLAGLIFLPMTRWRGVAPGFIAGVTLVGMLQFGVTYLCLYLSFNVLTVAEVLLFTVLTPLHVALIDDALNRRFNPWAFLAATVAVFGAGLIRYDDLSGDFLGGFLLLQLANFTFAAGQVGYKHLAAHYQSQIPLHRRFGYFFLGALLVVLPAWLILGDPERLPTTPTQWGVLLWMGVLATALGQFCWNKGATLVDAGTLAVMNNLSVPVGLVINLLVWGSETRLDLLAIGGALILASLWINRAGALRKNRLTH</sequence>
<dbReference type="AlphaFoldDB" id="A0AA42BDH0"/>
<keyword evidence="4 8" id="KW-0812">Transmembrane</keyword>
<comment type="caution">
    <text evidence="10">The sequence shown here is derived from an EMBL/GenBank/DDBJ whole genome shotgun (WGS) entry which is preliminary data.</text>
</comment>
<dbReference type="PANTHER" id="PTHR22911:SF130">
    <property type="entry name" value="BIOTIN TRANSPORTER"/>
    <property type="match status" value="1"/>
</dbReference>
<protein>
    <submittedName>
        <fullName evidence="10">Carboxylate/amino acid/amine transporter</fullName>
    </submittedName>
</protein>
<dbReference type="EMBL" id="JAMYBS010000011">
    <property type="protein sequence ID" value="MCO7545351.1"/>
    <property type="molecule type" value="Genomic_DNA"/>
</dbReference>
<dbReference type="Pfam" id="PF00892">
    <property type="entry name" value="EamA"/>
    <property type="match status" value="2"/>
</dbReference>
<evidence type="ECO:0000256" key="4">
    <source>
        <dbReference type="ARBA" id="ARBA00022692"/>
    </source>
</evidence>
<proteinExistence type="predicted"/>
<feature type="transmembrane region" description="Helical" evidence="8">
    <location>
        <begin position="136"/>
        <end position="153"/>
    </location>
</feature>
<dbReference type="GO" id="GO:0005886">
    <property type="term" value="C:plasma membrane"/>
    <property type="evidence" value="ECO:0007669"/>
    <property type="project" value="UniProtKB-SubCell"/>
</dbReference>